<evidence type="ECO:0008006" key="3">
    <source>
        <dbReference type="Google" id="ProtNLM"/>
    </source>
</evidence>
<reference evidence="1" key="2">
    <citation type="submission" date="2015-06" db="UniProtKB">
        <authorList>
            <consortium name="EnsemblProtists"/>
        </authorList>
    </citation>
    <scope>IDENTIFICATION</scope>
    <source>
        <strain evidence="1">Emoy2</strain>
    </source>
</reference>
<accession>M4C3U7</accession>
<dbReference type="VEuPathDB" id="FungiDB:HpaG813765"/>
<dbReference type="EnsemblProtists" id="HpaT813765">
    <property type="protein sequence ID" value="HpaP813765"/>
    <property type="gene ID" value="HpaG813765"/>
</dbReference>
<evidence type="ECO:0000313" key="2">
    <source>
        <dbReference type="Proteomes" id="UP000011713"/>
    </source>
</evidence>
<name>M4C3U7_HYAAE</name>
<proteinExistence type="predicted"/>
<dbReference type="InParanoid" id="M4C3U7"/>
<reference evidence="2" key="1">
    <citation type="journal article" date="2010" name="Science">
        <title>Signatures of adaptation to obligate biotrophy in the Hyaloperonospora arabidopsidis genome.</title>
        <authorList>
            <person name="Baxter L."/>
            <person name="Tripathy S."/>
            <person name="Ishaque N."/>
            <person name="Boot N."/>
            <person name="Cabral A."/>
            <person name="Kemen E."/>
            <person name="Thines M."/>
            <person name="Ah-Fong A."/>
            <person name="Anderson R."/>
            <person name="Badejoko W."/>
            <person name="Bittner-Eddy P."/>
            <person name="Boore J.L."/>
            <person name="Chibucos M.C."/>
            <person name="Coates M."/>
            <person name="Dehal P."/>
            <person name="Delehaunty K."/>
            <person name="Dong S."/>
            <person name="Downton P."/>
            <person name="Dumas B."/>
            <person name="Fabro G."/>
            <person name="Fronick C."/>
            <person name="Fuerstenberg S.I."/>
            <person name="Fulton L."/>
            <person name="Gaulin E."/>
            <person name="Govers F."/>
            <person name="Hughes L."/>
            <person name="Humphray S."/>
            <person name="Jiang R.H."/>
            <person name="Judelson H."/>
            <person name="Kamoun S."/>
            <person name="Kyung K."/>
            <person name="Meijer H."/>
            <person name="Minx P."/>
            <person name="Morris P."/>
            <person name="Nelson J."/>
            <person name="Phuntumart V."/>
            <person name="Qutob D."/>
            <person name="Rehmany A."/>
            <person name="Rougon-Cardoso A."/>
            <person name="Ryden P."/>
            <person name="Torto-Alalibo T."/>
            <person name="Studholme D."/>
            <person name="Wang Y."/>
            <person name="Win J."/>
            <person name="Wood J."/>
            <person name="Clifton S.W."/>
            <person name="Rogers J."/>
            <person name="Van den Ackerveken G."/>
            <person name="Jones J.D."/>
            <person name="McDowell J.M."/>
            <person name="Beynon J."/>
            <person name="Tyler B.M."/>
        </authorList>
    </citation>
    <scope>NUCLEOTIDE SEQUENCE [LARGE SCALE GENOMIC DNA]</scope>
    <source>
        <strain evidence="2">Emoy2</strain>
    </source>
</reference>
<dbReference type="Proteomes" id="UP000011713">
    <property type="component" value="Unassembled WGS sequence"/>
</dbReference>
<organism evidence="1 2">
    <name type="scientific">Hyaloperonospora arabidopsidis (strain Emoy2)</name>
    <name type="common">Downy mildew agent</name>
    <name type="synonym">Peronospora arabidopsidis</name>
    <dbReference type="NCBI Taxonomy" id="559515"/>
    <lineage>
        <taxon>Eukaryota</taxon>
        <taxon>Sar</taxon>
        <taxon>Stramenopiles</taxon>
        <taxon>Oomycota</taxon>
        <taxon>Peronosporomycetes</taxon>
        <taxon>Peronosporales</taxon>
        <taxon>Peronosporaceae</taxon>
        <taxon>Hyaloperonospora</taxon>
    </lineage>
</organism>
<protein>
    <recommendedName>
        <fullName evidence="3">RxLR effector candidate protein</fullName>
    </recommendedName>
</protein>
<dbReference type="AlphaFoldDB" id="M4C3U7"/>
<dbReference type="HOGENOM" id="CLU_1848930_0_0_1"/>
<dbReference type="EMBL" id="JH598175">
    <property type="status" value="NOT_ANNOTATED_CDS"/>
    <property type="molecule type" value="Genomic_DNA"/>
</dbReference>
<keyword evidence="2" id="KW-1185">Reference proteome</keyword>
<evidence type="ECO:0000313" key="1">
    <source>
        <dbReference type="EnsemblProtists" id="HpaP813765"/>
    </source>
</evidence>
<sequence length="139" mass="15777">MVIFTNIINLYDNIQINKYQRLITCNRLTPLQLSQANWIASTFFTALDPPHCWSRPKTCSASAVVFVSFAAVSSSWYSDEQRLNSTRVGLSVSIPAIPGRFLTPSLLPTPQLSDNRMHSTHFSYQRLYHRQWRGLGADG</sequence>